<keyword evidence="6" id="KW-0800">Toxin</keyword>
<dbReference type="GO" id="GO:0090729">
    <property type="term" value="F:toxin activity"/>
    <property type="evidence" value="ECO:0007669"/>
    <property type="project" value="UniProtKB-KW"/>
</dbReference>
<feature type="binding site" evidence="6">
    <location>
        <position position="5"/>
    </location>
    <ligand>
        <name>Mg(2+)</name>
        <dbReference type="ChEBI" id="CHEBI:18420"/>
    </ligand>
</feature>
<evidence type="ECO:0000259" key="7">
    <source>
        <dbReference type="Pfam" id="PF01850"/>
    </source>
</evidence>
<gene>
    <name evidence="6" type="primary">vapC</name>
    <name evidence="8" type="ORF">SAMN04489809_2224</name>
</gene>
<dbReference type="InterPro" id="IPR022907">
    <property type="entry name" value="VapC_family"/>
</dbReference>
<dbReference type="EMBL" id="LT629770">
    <property type="protein sequence ID" value="SDS60250.1"/>
    <property type="molecule type" value="Genomic_DNA"/>
</dbReference>
<dbReference type="SUPFAM" id="SSF88723">
    <property type="entry name" value="PIN domain-like"/>
    <property type="match status" value="1"/>
</dbReference>
<dbReference type="InterPro" id="IPR029060">
    <property type="entry name" value="PIN-like_dom_sf"/>
</dbReference>
<dbReference type="EC" id="3.1.-.-" evidence="6"/>
<evidence type="ECO:0000256" key="3">
    <source>
        <dbReference type="ARBA" id="ARBA00022723"/>
    </source>
</evidence>
<protein>
    <recommendedName>
        <fullName evidence="6">Ribonuclease VapC</fullName>
        <shortName evidence="6">RNase VapC</shortName>
        <ecNumber evidence="6">3.1.-.-</ecNumber>
    </recommendedName>
    <alternativeName>
        <fullName evidence="6">Toxin VapC</fullName>
    </alternativeName>
</protein>
<keyword evidence="4 6" id="KW-0378">Hydrolase</keyword>
<dbReference type="GO" id="GO:0016787">
    <property type="term" value="F:hydrolase activity"/>
    <property type="evidence" value="ECO:0007669"/>
    <property type="project" value="UniProtKB-KW"/>
</dbReference>
<dbReference type="HAMAP" id="MF_00265">
    <property type="entry name" value="VapC_Nob1"/>
    <property type="match status" value="1"/>
</dbReference>
<dbReference type="RefSeq" id="WP_060921287.1">
    <property type="nucleotide sequence ID" value="NZ_CBDRLI010000001.1"/>
</dbReference>
<comment type="function">
    <text evidence="6">Toxic component of a toxin-antitoxin (TA) system. An RNase.</text>
</comment>
<evidence type="ECO:0000313" key="9">
    <source>
        <dbReference type="Proteomes" id="UP000182126"/>
    </source>
</evidence>
<evidence type="ECO:0000256" key="4">
    <source>
        <dbReference type="ARBA" id="ARBA00022801"/>
    </source>
</evidence>
<name>A0A1H1TJ43_9MICO</name>
<evidence type="ECO:0000256" key="6">
    <source>
        <dbReference type="HAMAP-Rule" id="MF_00265"/>
    </source>
</evidence>
<dbReference type="Gene3D" id="3.40.50.1010">
    <property type="entry name" value="5'-nuclease"/>
    <property type="match status" value="1"/>
</dbReference>
<feature type="domain" description="PIN" evidence="7">
    <location>
        <begin position="2"/>
        <end position="116"/>
    </location>
</feature>
<keyword evidence="3 6" id="KW-0479">Metal-binding</keyword>
<comment type="cofactor">
    <cofactor evidence="6">
        <name>Mg(2+)</name>
        <dbReference type="ChEBI" id="CHEBI:18420"/>
    </cofactor>
</comment>
<keyword evidence="2 6" id="KW-0540">Nuclease</keyword>
<evidence type="ECO:0000256" key="1">
    <source>
        <dbReference type="ARBA" id="ARBA00022649"/>
    </source>
</evidence>
<evidence type="ECO:0000313" key="8">
    <source>
        <dbReference type="EMBL" id="SDS60250.1"/>
    </source>
</evidence>
<dbReference type="GO" id="GO:0000287">
    <property type="term" value="F:magnesium ion binding"/>
    <property type="evidence" value="ECO:0007669"/>
    <property type="project" value="UniProtKB-UniRule"/>
</dbReference>
<keyword evidence="1 6" id="KW-1277">Toxin-antitoxin system</keyword>
<dbReference type="Pfam" id="PF01850">
    <property type="entry name" value="PIN"/>
    <property type="match status" value="1"/>
</dbReference>
<evidence type="ECO:0000256" key="2">
    <source>
        <dbReference type="ARBA" id="ARBA00022722"/>
    </source>
</evidence>
<keyword evidence="5 6" id="KW-0460">Magnesium</keyword>
<accession>A0A1H1TJ43</accession>
<evidence type="ECO:0000256" key="5">
    <source>
        <dbReference type="ARBA" id="ARBA00022842"/>
    </source>
</evidence>
<feature type="binding site" evidence="6">
    <location>
        <position position="87"/>
    </location>
    <ligand>
        <name>Mg(2+)</name>
        <dbReference type="ChEBI" id="CHEBI:18420"/>
    </ligand>
</feature>
<sequence length="126" mass="13256">MIYLDTSAAAKALIEEEGSEAVVRAFANGSEFVSSRLLAVELHALADRRSLDREAVVDLLDRVALVSLDDETLTAAIRAGSGLRTLDALHLAAALELGDVVTALLTFDRELAAAARAQGLSLAELP</sequence>
<dbReference type="InterPro" id="IPR002716">
    <property type="entry name" value="PIN_dom"/>
</dbReference>
<dbReference type="GeneID" id="36301374"/>
<dbReference type="AlphaFoldDB" id="A0A1H1TJ43"/>
<dbReference type="eggNOG" id="COG1848">
    <property type="taxonomic scope" value="Bacteria"/>
</dbReference>
<organism evidence="8 9">
    <name type="scientific">Microbacterium paraoxydans</name>
    <dbReference type="NCBI Taxonomy" id="199592"/>
    <lineage>
        <taxon>Bacteria</taxon>
        <taxon>Bacillati</taxon>
        <taxon>Actinomycetota</taxon>
        <taxon>Actinomycetes</taxon>
        <taxon>Micrococcales</taxon>
        <taxon>Microbacteriaceae</taxon>
        <taxon>Microbacterium</taxon>
    </lineage>
</organism>
<dbReference type="GO" id="GO:0004540">
    <property type="term" value="F:RNA nuclease activity"/>
    <property type="evidence" value="ECO:0007669"/>
    <property type="project" value="InterPro"/>
</dbReference>
<proteinExistence type="inferred from homology"/>
<reference evidence="8 9" key="1">
    <citation type="submission" date="2016-10" db="EMBL/GenBank/DDBJ databases">
        <authorList>
            <person name="de Groot N.N."/>
        </authorList>
    </citation>
    <scope>NUCLEOTIDE SEQUENCE [LARGE SCALE GENOMIC DNA]</scope>
    <source>
        <strain evidence="8 9">DSM 15019</strain>
    </source>
</reference>
<dbReference type="Proteomes" id="UP000182126">
    <property type="component" value="Chromosome I"/>
</dbReference>
<comment type="similarity">
    <text evidence="6">Belongs to the PINc/VapC protein family.</text>
</comment>